<dbReference type="EMBL" id="JAGHQM010000070">
    <property type="protein sequence ID" value="KAH0565677.1"/>
    <property type="molecule type" value="Genomic_DNA"/>
</dbReference>
<comment type="caution">
    <text evidence="2">The sequence shown here is derived from an EMBL/GenBank/DDBJ whole genome shotgun (WGS) entry which is preliminary data.</text>
</comment>
<dbReference type="PROSITE" id="PS51257">
    <property type="entry name" value="PROKAR_LIPOPROTEIN"/>
    <property type="match status" value="1"/>
</dbReference>
<sequence>MARNLFPSYISTYAPSSISSACSCLSIPTSTTYVTATAYPETITCTETQTNTVPVTIAETYTVTITTTVDVHTAVTVEEYVTQTVESYTTVTDTLTLSITSCAPHTTPTPTPTPTPTSSHTPISTPTSTCHDTAYGYAPGYSKTFINLGIGNNWGWVIQGAPPIKGTLYMGAGGNDLSKGTIVGAFTIQNVGGTLTITYTTTAPYYLSVTHLYVGTTYPKKIAPGQFGNQHTNPAGTTTDTYTFPYDPTKSTYILHADIGYAC</sequence>
<feature type="compositionally biased region" description="Low complexity" evidence="1">
    <location>
        <begin position="116"/>
        <end position="125"/>
    </location>
</feature>
<accession>A0A9P8LHZ7</accession>
<reference evidence="2" key="1">
    <citation type="submission" date="2021-03" db="EMBL/GenBank/DDBJ databases">
        <title>Comparative genomics and phylogenomic investigation of the class Geoglossomycetes provide insights into ecological specialization and systematics.</title>
        <authorList>
            <person name="Melie T."/>
            <person name="Pirro S."/>
            <person name="Miller A.N."/>
            <person name="Quandt A."/>
        </authorList>
    </citation>
    <scope>NUCLEOTIDE SEQUENCE</scope>
    <source>
        <strain evidence="2">CAQ_001_2017</strain>
    </source>
</reference>
<dbReference type="Proteomes" id="UP000750711">
    <property type="component" value="Unassembled WGS sequence"/>
</dbReference>
<proteinExistence type="predicted"/>
<evidence type="ECO:0000313" key="2">
    <source>
        <dbReference type="EMBL" id="KAH0565677.1"/>
    </source>
</evidence>
<feature type="region of interest" description="Disordered" evidence="1">
    <location>
        <begin position="102"/>
        <end position="125"/>
    </location>
</feature>
<gene>
    <name evidence="2" type="ORF">GP486_000933</name>
</gene>
<keyword evidence="3" id="KW-1185">Reference proteome</keyword>
<evidence type="ECO:0000256" key="1">
    <source>
        <dbReference type="SAM" id="MobiDB-lite"/>
    </source>
</evidence>
<evidence type="ECO:0000313" key="3">
    <source>
        <dbReference type="Proteomes" id="UP000750711"/>
    </source>
</evidence>
<dbReference type="AlphaFoldDB" id="A0A9P8LHZ7"/>
<name>A0A9P8LHZ7_9PEZI</name>
<protein>
    <submittedName>
        <fullName evidence="2">Uncharacterized protein</fullName>
    </submittedName>
</protein>
<organism evidence="2 3">
    <name type="scientific">Trichoglossum hirsutum</name>
    <dbReference type="NCBI Taxonomy" id="265104"/>
    <lineage>
        <taxon>Eukaryota</taxon>
        <taxon>Fungi</taxon>
        <taxon>Dikarya</taxon>
        <taxon>Ascomycota</taxon>
        <taxon>Pezizomycotina</taxon>
        <taxon>Geoglossomycetes</taxon>
        <taxon>Geoglossales</taxon>
        <taxon>Geoglossaceae</taxon>
        <taxon>Trichoglossum</taxon>
    </lineage>
</organism>